<accession>A0A2K8NVC7</accession>
<evidence type="ECO:0000313" key="1">
    <source>
        <dbReference type="EMBL" id="ATZ17727.1"/>
    </source>
</evidence>
<name>A0A2K8NVC7_9MOLU</name>
<dbReference type="RefSeq" id="WP_028124032.1">
    <property type="nucleotide sequence ID" value="NZ_CP024964.1"/>
</dbReference>
<dbReference type="KEGG" id="eml:EMELA_v1c01420"/>
<dbReference type="OrthoDB" id="30958at544448"/>
<dbReference type="EMBL" id="CP024964">
    <property type="protein sequence ID" value="ATZ17727.1"/>
    <property type="molecule type" value="Genomic_DNA"/>
</dbReference>
<dbReference type="Proteomes" id="UP000231896">
    <property type="component" value="Chromosome"/>
</dbReference>
<proteinExistence type="predicted"/>
<organism evidence="1 2">
    <name type="scientific">Mesoplasma melaleucae</name>
    <dbReference type="NCBI Taxonomy" id="81459"/>
    <lineage>
        <taxon>Bacteria</taxon>
        <taxon>Bacillati</taxon>
        <taxon>Mycoplasmatota</taxon>
        <taxon>Mollicutes</taxon>
        <taxon>Entomoplasmatales</taxon>
        <taxon>Entomoplasmataceae</taxon>
        <taxon>Mesoplasma</taxon>
    </lineage>
</organism>
<evidence type="ECO:0000313" key="2">
    <source>
        <dbReference type="Proteomes" id="UP000231896"/>
    </source>
</evidence>
<dbReference type="STRING" id="1408435.GCA_000685885_00367"/>
<reference evidence="1 2" key="1">
    <citation type="submission" date="2017-11" db="EMBL/GenBank/DDBJ databases">
        <title>Genome sequence of Entomoplasma melaleucae M1 (ATCC 49191).</title>
        <authorList>
            <person name="Lo W.-S."/>
            <person name="Gasparich G.E."/>
            <person name="Kuo C.-H."/>
        </authorList>
    </citation>
    <scope>NUCLEOTIDE SEQUENCE [LARGE SCALE GENOMIC DNA]</scope>
    <source>
        <strain evidence="1 2">M1</strain>
    </source>
</reference>
<gene>
    <name evidence="1" type="ORF">EMELA_v1c01420</name>
</gene>
<dbReference type="AlphaFoldDB" id="A0A2K8NVC7"/>
<protein>
    <submittedName>
        <fullName evidence="1">Uncharacterized protein</fullName>
    </submittedName>
</protein>
<sequence>MKKETKKILKNALVLRKKNDYIESNNLLKDLVTLEDTANINYQLAWSYDLIDKEKEAVFH</sequence>
<keyword evidence="2" id="KW-1185">Reference proteome</keyword>